<dbReference type="Proteomes" id="UP001177670">
    <property type="component" value="Unassembled WGS sequence"/>
</dbReference>
<evidence type="ECO:0000313" key="3">
    <source>
        <dbReference type="Proteomes" id="UP001177670"/>
    </source>
</evidence>
<name>A0AA40FWH7_9HYME</name>
<sequence>MTRGRKVENKRLKIDKVRFGPVDKSPALILSPGRVPQERSDRTLSSRSIRRASERSGGEVEFPVLANGLVANPAEVSGSPDLGRGSAQTISPRGQPTAFTPLIYGPASRSRGGETTVFHP</sequence>
<feature type="region of interest" description="Disordered" evidence="1">
    <location>
        <begin position="75"/>
        <end position="120"/>
    </location>
</feature>
<feature type="non-terminal residue" evidence="2">
    <location>
        <position position="120"/>
    </location>
</feature>
<feature type="region of interest" description="Disordered" evidence="1">
    <location>
        <begin position="23"/>
        <end position="58"/>
    </location>
</feature>
<organism evidence="2 3">
    <name type="scientific">Melipona bicolor</name>
    <dbReference type="NCBI Taxonomy" id="60889"/>
    <lineage>
        <taxon>Eukaryota</taxon>
        <taxon>Metazoa</taxon>
        <taxon>Ecdysozoa</taxon>
        <taxon>Arthropoda</taxon>
        <taxon>Hexapoda</taxon>
        <taxon>Insecta</taxon>
        <taxon>Pterygota</taxon>
        <taxon>Neoptera</taxon>
        <taxon>Endopterygota</taxon>
        <taxon>Hymenoptera</taxon>
        <taxon>Apocrita</taxon>
        <taxon>Aculeata</taxon>
        <taxon>Apoidea</taxon>
        <taxon>Anthophila</taxon>
        <taxon>Apidae</taxon>
        <taxon>Melipona</taxon>
    </lineage>
</organism>
<accession>A0AA40FWH7</accession>
<protein>
    <submittedName>
        <fullName evidence="2">Uncharacterized protein</fullName>
    </submittedName>
</protein>
<reference evidence="2" key="1">
    <citation type="submission" date="2021-10" db="EMBL/GenBank/DDBJ databases">
        <title>Melipona bicolor Genome sequencing and assembly.</title>
        <authorList>
            <person name="Araujo N.S."/>
            <person name="Arias M.C."/>
        </authorList>
    </citation>
    <scope>NUCLEOTIDE SEQUENCE</scope>
    <source>
        <strain evidence="2">USP_2M_L1-L4_2017</strain>
        <tissue evidence="2">Whole body</tissue>
    </source>
</reference>
<evidence type="ECO:0000313" key="2">
    <source>
        <dbReference type="EMBL" id="KAK1126668.1"/>
    </source>
</evidence>
<comment type="caution">
    <text evidence="2">The sequence shown here is derived from an EMBL/GenBank/DDBJ whole genome shotgun (WGS) entry which is preliminary data.</text>
</comment>
<feature type="compositionally biased region" description="Polar residues" evidence="1">
    <location>
        <begin position="86"/>
        <end position="98"/>
    </location>
</feature>
<evidence type="ECO:0000256" key="1">
    <source>
        <dbReference type="SAM" id="MobiDB-lite"/>
    </source>
</evidence>
<gene>
    <name evidence="2" type="ORF">K0M31_004294</name>
</gene>
<keyword evidence="3" id="KW-1185">Reference proteome</keyword>
<dbReference type="EMBL" id="JAHYIQ010000013">
    <property type="protein sequence ID" value="KAK1126668.1"/>
    <property type="molecule type" value="Genomic_DNA"/>
</dbReference>
<proteinExistence type="predicted"/>
<dbReference type="AlphaFoldDB" id="A0AA40FWH7"/>